<feature type="compositionally biased region" description="Pro residues" evidence="1">
    <location>
        <begin position="83"/>
        <end position="95"/>
    </location>
</feature>
<feature type="region of interest" description="Disordered" evidence="1">
    <location>
        <begin position="42"/>
        <end position="116"/>
    </location>
</feature>
<dbReference type="RefSeq" id="WP_007010326.1">
    <property type="nucleotide sequence ID" value="NZ_AJXZ01000057.1"/>
</dbReference>
<keyword evidence="2" id="KW-0732">Signal</keyword>
<sequence length="116" mass="12403">MPKQAQRAVLHLALAFAMALGWLLPHTAHASSPARALFSTAEIEQSAGNLHQHERAGGHTDQHNPADHAHETPTTPPGNGAELPPPVQGAAPMPPDRLNFDATYRLERPPRPIAIA</sequence>
<accession>I5BRK2</accession>
<gene>
    <name evidence="3" type="ORF">A33O_20520</name>
</gene>
<evidence type="ECO:0000313" key="4">
    <source>
        <dbReference type="Proteomes" id="UP000004622"/>
    </source>
</evidence>
<feature type="compositionally biased region" description="Basic and acidic residues" evidence="1">
    <location>
        <begin position="51"/>
        <end position="71"/>
    </location>
</feature>
<feature type="chain" id="PRO_5003700950" evidence="2">
    <location>
        <begin position="31"/>
        <end position="116"/>
    </location>
</feature>
<protein>
    <submittedName>
        <fullName evidence="3">Uncharacterized protein</fullName>
    </submittedName>
</protein>
<dbReference type="EMBL" id="AJXZ01000057">
    <property type="protein sequence ID" value="EIM72204.1"/>
    <property type="molecule type" value="Genomic_DNA"/>
</dbReference>
<evidence type="ECO:0000256" key="1">
    <source>
        <dbReference type="SAM" id="MobiDB-lite"/>
    </source>
</evidence>
<reference evidence="3 4" key="1">
    <citation type="journal article" date="2012" name="J. Bacteriol.">
        <title>Genome Sequence of Nitratireductor aquibiodomus Strain RA22.</title>
        <authorList>
            <person name="Singh A."/>
            <person name="Jangir P.K."/>
            <person name="Kumari C."/>
            <person name="Sharma R."/>
        </authorList>
    </citation>
    <scope>NUCLEOTIDE SEQUENCE [LARGE SCALE GENOMIC DNA]</scope>
    <source>
        <strain evidence="3 4">RA22</strain>
    </source>
</reference>
<name>I5BRK2_9HYPH</name>
<feature type="signal peptide" evidence="2">
    <location>
        <begin position="1"/>
        <end position="30"/>
    </location>
</feature>
<proteinExistence type="predicted"/>
<dbReference type="PATRIC" id="fig|1189611.3.peg.4125"/>
<evidence type="ECO:0000313" key="3">
    <source>
        <dbReference type="EMBL" id="EIM72204.1"/>
    </source>
</evidence>
<organism evidence="3 4">
    <name type="scientific">Nitratireductor aquibiodomus RA22</name>
    <dbReference type="NCBI Taxonomy" id="1189611"/>
    <lineage>
        <taxon>Bacteria</taxon>
        <taxon>Pseudomonadati</taxon>
        <taxon>Pseudomonadota</taxon>
        <taxon>Alphaproteobacteria</taxon>
        <taxon>Hyphomicrobiales</taxon>
        <taxon>Phyllobacteriaceae</taxon>
        <taxon>Nitratireductor</taxon>
    </lineage>
</organism>
<evidence type="ECO:0000256" key="2">
    <source>
        <dbReference type="SAM" id="SignalP"/>
    </source>
</evidence>
<dbReference type="OrthoDB" id="7596688at2"/>
<dbReference type="AlphaFoldDB" id="I5BRK2"/>
<comment type="caution">
    <text evidence="3">The sequence shown here is derived from an EMBL/GenBank/DDBJ whole genome shotgun (WGS) entry which is preliminary data.</text>
</comment>
<dbReference type="Proteomes" id="UP000004622">
    <property type="component" value="Unassembled WGS sequence"/>
</dbReference>